<protein>
    <submittedName>
        <fullName evidence="2">XRE family transcriptional regulator</fullName>
    </submittedName>
</protein>
<evidence type="ECO:0000313" key="2">
    <source>
        <dbReference type="EMBL" id="TCI13401.1"/>
    </source>
</evidence>
<dbReference type="AlphaFoldDB" id="A0A4R0YXS3"/>
<organism evidence="2 3">
    <name type="scientific">Dyella soli</name>
    <dbReference type="NCBI Taxonomy" id="522319"/>
    <lineage>
        <taxon>Bacteria</taxon>
        <taxon>Pseudomonadati</taxon>
        <taxon>Pseudomonadota</taxon>
        <taxon>Gammaproteobacteria</taxon>
        <taxon>Lysobacterales</taxon>
        <taxon>Rhodanobacteraceae</taxon>
        <taxon>Dyella</taxon>
    </lineage>
</organism>
<dbReference type="SUPFAM" id="SSF47413">
    <property type="entry name" value="lambda repressor-like DNA-binding domains"/>
    <property type="match status" value="1"/>
</dbReference>
<feature type="domain" description="HTH cro/C1-type" evidence="1">
    <location>
        <begin position="9"/>
        <end position="40"/>
    </location>
</feature>
<dbReference type="InterPro" id="IPR001387">
    <property type="entry name" value="Cro/C1-type_HTH"/>
</dbReference>
<evidence type="ECO:0000313" key="3">
    <source>
        <dbReference type="Proteomes" id="UP000291822"/>
    </source>
</evidence>
<proteinExistence type="predicted"/>
<dbReference type="Proteomes" id="UP000291822">
    <property type="component" value="Unassembled WGS sequence"/>
</dbReference>
<dbReference type="CDD" id="cd00093">
    <property type="entry name" value="HTH_XRE"/>
    <property type="match status" value="1"/>
</dbReference>
<dbReference type="GO" id="GO:0003677">
    <property type="term" value="F:DNA binding"/>
    <property type="evidence" value="ECO:0007669"/>
    <property type="project" value="InterPro"/>
</dbReference>
<gene>
    <name evidence="2" type="ORF">EZM97_09060</name>
</gene>
<sequence length="181" mass="20134">MAVTPGRHIRRLRRLLGIKQVDLAARLSVTQSTLSRWENGVWPVSGAQYDQVLDLLQSEGPAVDPLLRRLVESSSLRMHLICDRTHRLLAASPSRCEAWRLSVADLAGSSMLRYATDSILDAEAALHDTDWFDRPSVMRELETGSNASDDVPIVASRAVWERLWLADGTAVRLVTTLPDHA</sequence>
<dbReference type="SMART" id="SM00530">
    <property type="entry name" value="HTH_XRE"/>
    <property type="match status" value="1"/>
</dbReference>
<dbReference type="InterPro" id="IPR010982">
    <property type="entry name" value="Lambda_DNA-bd_dom_sf"/>
</dbReference>
<dbReference type="RefSeq" id="WP_131149815.1">
    <property type="nucleotide sequence ID" value="NZ_SJTG01000001.1"/>
</dbReference>
<accession>A0A4R0YXS3</accession>
<evidence type="ECO:0000259" key="1">
    <source>
        <dbReference type="PROSITE" id="PS50943"/>
    </source>
</evidence>
<dbReference type="PROSITE" id="PS50943">
    <property type="entry name" value="HTH_CROC1"/>
    <property type="match status" value="1"/>
</dbReference>
<dbReference type="EMBL" id="SJTG01000001">
    <property type="protein sequence ID" value="TCI13401.1"/>
    <property type="molecule type" value="Genomic_DNA"/>
</dbReference>
<keyword evidence="3" id="KW-1185">Reference proteome</keyword>
<dbReference type="Gene3D" id="1.10.260.40">
    <property type="entry name" value="lambda repressor-like DNA-binding domains"/>
    <property type="match status" value="1"/>
</dbReference>
<comment type="caution">
    <text evidence="2">The sequence shown here is derived from an EMBL/GenBank/DDBJ whole genome shotgun (WGS) entry which is preliminary data.</text>
</comment>
<dbReference type="Pfam" id="PF13560">
    <property type="entry name" value="HTH_31"/>
    <property type="match status" value="1"/>
</dbReference>
<reference evidence="2 3" key="1">
    <citation type="submission" date="2019-02" db="EMBL/GenBank/DDBJ databases">
        <title>Dyella amyloliquefaciens sp. nov., isolated from forest soil.</title>
        <authorList>
            <person name="Gao Z.-H."/>
            <person name="Qiu L.-H."/>
        </authorList>
    </citation>
    <scope>NUCLEOTIDE SEQUENCE [LARGE SCALE GENOMIC DNA]</scope>
    <source>
        <strain evidence="2 3">KACC 12747</strain>
    </source>
</reference>
<name>A0A4R0YXS3_9GAMM</name>